<keyword evidence="2" id="KW-1185">Reference proteome</keyword>
<keyword evidence="1" id="KW-0378">Hydrolase</keyword>
<dbReference type="OrthoDB" id="197823at2157"/>
<dbReference type="EMBL" id="WUUU01000024">
    <property type="protein sequence ID" value="MXR20010.1"/>
    <property type="molecule type" value="Genomic_DNA"/>
</dbReference>
<dbReference type="SUPFAM" id="SSF110296">
    <property type="entry name" value="Oligoxyloglucan reducing end-specific cellobiohydrolase"/>
    <property type="match status" value="1"/>
</dbReference>
<comment type="caution">
    <text evidence="1">The sequence shown here is derived from an EMBL/GenBank/DDBJ whole genome shotgun (WGS) entry which is preliminary data.</text>
</comment>
<name>A0A6B0SM76_9EURY</name>
<proteinExistence type="predicted"/>
<dbReference type="Gene3D" id="2.130.10.10">
    <property type="entry name" value="YVTN repeat-like/Quinoprotein amine dehydrogenase"/>
    <property type="match status" value="1"/>
</dbReference>
<dbReference type="AlphaFoldDB" id="A0A6B0SM76"/>
<dbReference type="GO" id="GO:0016787">
    <property type="term" value="F:hydrolase activity"/>
    <property type="evidence" value="ECO:0007669"/>
    <property type="project" value="UniProtKB-KW"/>
</dbReference>
<dbReference type="RefSeq" id="WP_159525574.1">
    <property type="nucleotide sequence ID" value="NZ_WUUU01000024.1"/>
</dbReference>
<gene>
    <name evidence="1" type="ORF">GRX66_05125</name>
</gene>
<sequence length="306" mass="32517">MHLLAATPGGLHRVTPERTVRVLDVGVRAVSVAADTVYAASEAGLFASTDGGRTWTDTRVPASDVHSVIASRGEVLAGTRPLGLFRRRDGNWTEVDGLRPLAASEGWPTPEFRDEAWARSLAHDGDRTLVGVEVGGLALRDANGGWRSVGPTEPDPAVSQRCDDVHHVAVRGPREWVLATGGGVYWTTTAGESWTRLDTGGRRYARAVHLHDGELLVGVNDSPPRWNPPNAALYAGPPDDLQPVAYPGGPERFVISVARSGDRLYAGANDGAVLRLDDRAVTQVASVPVDETTSEAYGVRSLAVVG</sequence>
<protein>
    <submittedName>
        <fullName evidence="1">Glycosyl hydrolase</fullName>
    </submittedName>
</protein>
<dbReference type="Proteomes" id="UP000471521">
    <property type="component" value="Unassembled WGS sequence"/>
</dbReference>
<dbReference type="InterPro" id="IPR015943">
    <property type="entry name" value="WD40/YVTN_repeat-like_dom_sf"/>
</dbReference>
<organism evidence="1 2">
    <name type="scientific">Halobacterium bonnevillei</name>
    <dbReference type="NCBI Taxonomy" id="2692200"/>
    <lineage>
        <taxon>Archaea</taxon>
        <taxon>Methanobacteriati</taxon>
        <taxon>Methanobacteriota</taxon>
        <taxon>Stenosarchaea group</taxon>
        <taxon>Halobacteria</taxon>
        <taxon>Halobacteriales</taxon>
        <taxon>Halobacteriaceae</taxon>
        <taxon>Halobacterium</taxon>
    </lineage>
</organism>
<evidence type="ECO:0000313" key="2">
    <source>
        <dbReference type="Proteomes" id="UP000471521"/>
    </source>
</evidence>
<reference evidence="1 2" key="1">
    <citation type="submission" date="2019-12" db="EMBL/GenBank/DDBJ databases">
        <title>Isolation and characterization of three novel carbon monoxide-oxidizing members of Halobacteria from salione crusts and soils.</title>
        <authorList>
            <person name="Myers M.R."/>
            <person name="King G.M."/>
        </authorList>
    </citation>
    <scope>NUCLEOTIDE SEQUENCE [LARGE SCALE GENOMIC DNA]</scope>
    <source>
        <strain evidence="1 2">PCN9</strain>
    </source>
</reference>
<evidence type="ECO:0000313" key="1">
    <source>
        <dbReference type="EMBL" id="MXR20010.1"/>
    </source>
</evidence>
<accession>A0A6B0SM76</accession>